<proteinExistence type="predicted"/>
<evidence type="ECO:0000313" key="1">
    <source>
        <dbReference type="EMBL" id="KAJ2929267.1"/>
    </source>
</evidence>
<evidence type="ECO:0008006" key="3">
    <source>
        <dbReference type="Google" id="ProtNLM"/>
    </source>
</evidence>
<dbReference type="InterPro" id="IPR012337">
    <property type="entry name" value="RNaseH-like_sf"/>
</dbReference>
<keyword evidence="2" id="KW-1185">Reference proteome</keyword>
<reference evidence="1" key="1">
    <citation type="submission" date="2022-06" db="EMBL/GenBank/DDBJ databases">
        <title>Genome Sequence of Candolleomyces eurysporus.</title>
        <authorList>
            <person name="Buettner E."/>
        </authorList>
    </citation>
    <scope>NUCLEOTIDE SEQUENCE</scope>
    <source>
        <strain evidence="1">VTCC 930004</strain>
    </source>
</reference>
<dbReference type="OrthoDB" id="3359487at2759"/>
<accession>A0A9W8J6W3</accession>
<dbReference type="AlphaFoldDB" id="A0A9W8J6W3"/>
<evidence type="ECO:0000313" key="2">
    <source>
        <dbReference type="Proteomes" id="UP001140091"/>
    </source>
</evidence>
<dbReference type="SUPFAM" id="SSF53098">
    <property type="entry name" value="Ribonuclease H-like"/>
    <property type="match status" value="1"/>
</dbReference>
<organism evidence="1 2">
    <name type="scientific">Candolleomyces eurysporus</name>
    <dbReference type="NCBI Taxonomy" id="2828524"/>
    <lineage>
        <taxon>Eukaryota</taxon>
        <taxon>Fungi</taxon>
        <taxon>Dikarya</taxon>
        <taxon>Basidiomycota</taxon>
        <taxon>Agaricomycotina</taxon>
        <taxon>Agaricomycetes</taxon>
        <taxon>Agaricomycetidae</taxon>
        <taxon>Agaricales</taxon>
        <taxon>Agaricineae</taxon>
        <taxon>Psathyrellaceae</taxon>
        <taxon>Candolleomyces</taxon>
    </lineage>
</organism>
<gene>
    <name evidence="1" type="ORF">H1R20_g7824</name>
</gene>
<name>A0A9W8J6W3_9AGAR</name>
<protein>
    <recommendedName>
        <fullName evidence="3">HAT C-terminal dimerisation domain-containing protein</fullName>
    </recommendedName>
</protein>
<comment type="caution">
    <text evidence="1">The sequence shown here is derived from an EMBL/GenBank/DDBJ whole genome shotgun (WGS) entry which is preliminary data.</text>
</comment>
<dbReference type="EMBL" id="JANBPK010000884">
    <property type="protein sequence ID" value="KAJ2929267.1"/>
    <property type="molecule type" value="Genomic_DNA"/>
</dbReference>
<sequence>MDIVDCHLATCAANKDYAPSLRGAFALGKKLMNKYYSLSNCSEVYHIAIILHPRRKLSYFKKADWPDHWVAAAQTIIEEEFVWSYADYQPSAKHREHQTSAGATSCSSVSVNMFDASDSDESDHRLEDKDHEHEIALMLDELQKYLLEKVEKVKDPLQWWAQHKNTYPR</sequence>
<dbReference type="Proteomes" id="UP001140091">
    <property type="component" value="Unassembled WGS sequence"/>
</dbReference>
<feature type="non-terminal residue" evidence="1">
    <location>
        <position position="1"/>
    </location>
</feature>